<gene>
    <name evidence="5" type="ORF">ISF6_0664</name>
</gene>
<dbReference type="STRING" id="1547922.ISF6_0664"/>
<feature type="domain" description="HD-GYP" evidence="4">
    <location>
        <begin position="726"/>
        <end position="939"/>
    </location>
</feature>
<dbReference type="Gene3D" id="1.10.3210.10">
    <property type="entry name" value="Hypothetical protein af1432"/>
    <property type="match status" value="2"/>
</dbReference>
<dbReference type="Gene3D" id="6.10.340.10">
    <property type="match status" value="1"/>
</dbReference>
<dbReference type="InterPro" id="IPR052020">
    <property type="entry name" value="Cyclic_di-GMP/3'3'-cGAMP_PDE"/>
</dbReference>
<dbReference type="GO" id="GO:0016020">
    <property type="term" value="C:membrane"/>
    <property type="evidence" value="ECO:0007669"/>
    <property type="project" value="InterPro"/>
</dbReference>
<dbReference type="SUPFAM" id="SSF103190">
    <property type="entry name" value="Sensory domain-like"/>
    <property type="match status" value="1"/>
</dbReference>
<organism evidence="5 6">
    <name type="scientific">Piscinibacter sakaiensis</name>
    <name type="common">Ideonella sakaiensis</name>
    <dbReference type="NCBI Taxonomy" id="1547922"/>
    <lineage>
        <taxon>Bacteria</taxon>
        <taxon>Pseudomonadati</taxon>
        <taxon>Pseudomonadota</taxon>
        <taxon>Betaproteobacteria</taxon>
        <taxon>Burkholderiales</taxon>
        <taxon>Sphaerotilaceae</taxon>
        <taxon>Piscinibacter</taxon>
    </lineage>
</organism>
<feature type="domain" description="HAMP" evidence="3">
    <location>
        <begin position="369"/>
        <end position="422"/>
    </location>
</feature>
<dbReference type="PANTHER" id="PTHR45228">
    <property type="entry name" value="CYCLIC DI-GMP PHOSPHODIESTERASE TM_0186-RELATED"/>
    <property type="match status" value="1"/>
</dbReference>
<evidence type="ECO:0000259" key="4">
    <source>
        <dbReference type="PROSITE" id="PS51832"/>
    </source>
</evidence>
<dbReference type="Gene3D" id="3.30.450.20">
    <property type="entry name" value="PAS domain"/>
    <property type="match status" value="2"/>
</dbReference>
<dbReference type="InterPro" id="IPR037522">
    <property type="entry name" value="HD_GYP_dom"/>
</dbReference>
<keyword evidence="2" id="KW-0472">Membrane</keyword>
<dbReference type="InterPro" id="IPR003607">
    <property type="entry name" value="HD/PDEase_dom"/>
</dbReference>
<dbReference type="Pfam" id="PF13487">
    <property type="entry name" value="HD_5"/>
    <property type="match status" value="1"/>
</dbReference>
<reference evidence="6" key="1">
    <citation type="submission" date="2015-07" db="EMBL/GenBank/DDBJ databases">
        <title>Discovery of a poly(ethylene terephthalate assimilation.</title>
        <authorList>
            <person name="Yoshida S."/>
            <person name="Hiraga K."/>
            <person name="Takehana T."/>
            <person name="Taniguchi I."/>
            <person name="Yamaji H."/>
            <person name="Maeda Y."/>
            <person name="Toyohara K."/>
            <person name="Miyamoto K."/>
            <person name="Kimura Y."/>
            <person name="Oda K."/>
        </authorList>
    </citation>
    <scope>NUCLEOTIDE SEQUENCE [LARGE SCALE GENOMIC DNA]</scope>
    <source>
        <strain evidence="6">NBRC 110686 / TISTR 2288 / 201-F6</strain>
    </source>
</reference>
<dbReference type="SUPFAM" id="SSF55781">
    <property type="entry name" value="GAF domain-like"/>
    <property type="match status" value="1"/>
</dbReference>
<protein>
    <submittedName>
        <fullName evidence="5">ABC-type amino acid transport, signal transduction systems, periplasmic component/domain</fullName>
    </submittedName>
</protein>
<feature type="transmembrane region" description="Helical" evidence="2">
    <location>
        <begin position="12"/>
        <end position="38"/>
    </location>
</feature>
<dbReference type="GO" id="GO:0007165">
    <property type="term" value="P:signal transduction"/>
    <property type="evidence" value="ECO:0007669"/>
    <property type="project" value="InterPro"/>
</dbReference>
<dbReference type="InterPro" id="IPR003660">
    <property type="entry name" value="HAMP_dom"/>
</dbReference>
<dbReference type="PROSITE" id="PS50885">
    <property type="entry name" value="HAMP"/>
    <property type="match status" value="1"/>
</dbReference>
<dbReference type="EMBL" id="BBYR01000013">
    <property type="protein sequence ID" value="GAP35099.1"/>
    <property type="molecule type" value="Genomic_DNA"/>
</dbReference>
<dbReference type="OrthoDB" id="9774747at2"/>
<keyword evidence="2" id="KW-1133">Transmembrane helix</keyword>
<sequence length="975" mass="105968">MPLPFSRGLPVRLVLTAGVVGAMLVMALALLIAGSVGVREVRLQAASRSALDASRITEERARRMLEPAAASVRLLVHDPLHAATSLPQRLARVPVLASELDANPLLAGLYMGYGNGDFLMVRPLGRADVRRSVDAPPGARFLVQSLVVQPDGRREVGFHFYDAALQPMFRRTEADDRFDPRERPWYRAAQAETTGGTAVSAPYVFFTTRRIGISLSRRAGDDGAVVGLDLALDDLAESLGDLRLTPGAELALVDASGRVLAYRDMQAVIERGDGDTLGFHTLEALGVASLSGLYAAPRDGRAVAYTAGEREWFGLVRPFDAIPGQALQLLVAAPADELLRDLRGVRERLVLLAGVLMLACLPIGVWVGQRLGQGLERVTARARRLSRFDFSQPAPARSLLREVGALQRVVDEVSRTVEAFLAVSRVLGTEPRIETMLEQVLQALVSAARCDGGAVYLRAAAAEGADDAGPLERAVAHGRTAGLPERLDADEPTLRALPADAGVCRAFELRGRHGALEGLLVLVMPPDRAHASPEFLAFAGRLTGMLAVAVETRRLIDAQRRLFDAVIQVLADAIDAKSAYTGGHCERVPTLASMIVDRLGEQTEGPYAGFRLDEDERYAFHLAAWLHDCGKVTSPEHIVDKATKLEVIHDRIHEVRTRFELLWRDAEIEALQARLAGADPVAADAARDAAQARLQDDFAFVAACNIGGEFLSDEAIARLQAIGRQHWQRHFDDRLGLGPDERRRLEAVRPEAPPLPALEPLLADRPEHRIPWGDARPAVQRDDPRNTLGFDMDLPPLRQDRGELHNLAVRRGTLSPEDRFAINDHIVQTLCMLKKLPWPAPLARVPDIAANHHERMDGRGYPRRLVAADLPITDRVMALADVFEALTAGDRPYKPAKPLSESLRIMAAMARDGHIDPELMRFFLASDLWRRYAERFLAPAQIDEVDVEALACACSAEAPGAGAAGASGAASAAAT</sequence>
<evidence type="ECO:0000313" key="5">
    <source>
        <dbReference type="EMBL" id="GAP35099.1"/>
    </source>
</evidence>
<name>A0A0K8NXQ9_PISS1</name>
<comment type="caution">
    <text evidence="5">The sequence shown here is derived from an EMBL/GenBank/DDBJ whole genome shotgun (WGS) entry which is preliminary data.</text>
</comment>
<reference evidence="5 6" key="2">
    <citation type="journal article" date="2016" name="Science">
        <title>A bacterium that degrades and assimilates poly(ethylene terephthalate).</title>
        <authorList>
            <person name="Yoshida S."/>
            <person name="Hiraga K."/>
            <person name="Takehana T."/>
            <person name="Taniguchi I."/>
            <person name="Yamaji H."/>
            <person name="Maeda Y."/>
            <person name="Toyohara K."/>
            <person name="Miyamoto K."/>
            <person name="Kimura Y."/>
            <person name="Oda K."/>
        </authorList>
    </citation>
    <scope>NUCLEOTIDE SEQUENCE [LARGE SCALE GENOMIC DNA]</scope>
    <source>
        <strain evidence="6">NBRC 110686 / TISTR 2288 / 201-F6</strain>
    </source>
</reference>
<dbReference type="SUPFAM" id="SSF109604">
    <property type="entry name" value="HD-domain/PDEase-like"/>
    <property type="match status" value="2"/>
</dbReference>
<dbReference type="GO" id="GO:0008081">
    <property type="term" value="F:phosphoric diester hydrolase activity"/>
    <property type="evidence" value="ECO:0007669"/>
    <property type="project" value="UniProtKB-ARBA"/>
</dbReference>
<feature type="transmembrane region" description="Helical" evidence="2">
    <location>
        <begin position="349"/>
        <end position="368"/>
    </location>
</feature>
<proteinExistence type="predicted"/>
<dbReference type="PROSITE" id="PS51832">
    <property type="entry name" value="HD_GYP"/>
    <property type="match status" value="1"/>
</dbReference>
<evidence type="ECO:0000256" key="2">
    <source>
        <dbReference type="SAM" id="Phobius"/>
    </source>
</evidence>
<keyword evidence="2" id="KW-0812">Transmembrane</keyword>
<dbReference type="RefSeq" id="WP_082368045.1">
    <property type="nucleotide sequence ID" value="NZ_BBYR01000013.1"/>
</dbReference>
<dbReference type="CDD" id="cd00077">
    <property type="entry name" value="HDc"/>
    <property type="match status" value="2"/>
</dbReference>
<dbReference type="AlphaFoldDB" id="A0A0K8NXQ9"/>
<dbReference type="InterPro" id="IPR029151">
    <property type="entry name" value="Sensor-like_sf"/>
</dbReference>
<accession>A0A0K8NXQ9</accession>
<feature type="region of interest" description="Disordered" evidence="1">
    <location>
        <begin position="769"/>
        <end position="795"/>
    </location>
</feature>
<evidence type="ECO:0000259" key="3">
    <source>
        <dbReference type="PROSITE" id="PS50885"/>
    </source>
</evidence>
<evidence type="ECO:0000256" key="1">
    <source>
        <dbReference type="SAM" id="MobiDB-lite"/>
    </source>
</evidence>
<evidence type="ECO:0000313" key="6">
    <source>
        <dbReference type="Proteomes" id="UP000037660"/>
    </source>
</evidence>
<dbReference type="Proteomes" id="UP000037660">
    <property type="component" value="Unassembled WGS sequence"/>
</dbReference>
<keyword evidence="6" id="KW-1185">Reference proteome</keyword>
<dbReference type="PANTHER" id="PTHR45228:SF5">
    <property type="entry name" value="CYCLIC DI-GMP PHOSPHODIESTERASE VC_1348-RELATED"/>
    <property type="match status" value="1"/>
</dbReference>